<dbReference type="Pfam" id="PF11322">
    <property type="entry name" value="DUF3124"/>
    <property type="match status" value="1"/>
</dbReference>
<dbReference type="InterPro" id="IPR021471">
    <property type="entry name" value="DUF3124"/>
</dbReference>
<sequence>MSAERRVPMTTSIRPPRASLKRSSAPAGALEEFPGRQEVLLMRFPSPPRRLTLPLVLVLVGALCACGPSDRDANIEPPASHLDSLPTAPSSSPSNRGAPTTRVRSQTLYVPAYSHIYVRDAQRSMNLATTLSIRNTSPDRPLVLSTIDYYDSSGEYVRAYLDTPRTLKPLASTYVVVDTDDIRGGVGANFIVRWHAKQPVAPPVVETLMITGANTQGISFRSAARVLREERIPADTSRHRSDADL</sequence>
<feature type="region of interest" description="Disordered" evidence="1">
    <location>
        <begin position="1"/>
        <end position="28"/>
    </location>
</feature>
<reference evidence="3" key="2">
    <citation type="submission" date="2010-04" db="EMBL/GenBank/DDBJ databases">
        <title>Genome sequence of Salinibacter ruber M8.</title>
        <authorList>
            <consortium name="Genoscope"/>
        </authorList>
    </citation>
    <scope>NUCLEOTIDE SEQUENCE [LARGE SCALE GENOMIC DNA]</scope>
    <source>
        <strain evidence="3">M8</strain>
    </source>
</reference>
<dbReference type="AlphaFoldDB" id="D5HBK8"/>
<evidence type="ECO:0000256" key="1">
    <source>
        <dbReference type="SAM" id="MobiDB-lite"/>
    </source>
</evidence>
<evidence type="ECO:0008006" key="4">
    <source>
        <dbReference type="Google" id="ProtNLM"/>
    </source>
</evidence>
<evidence type="ECO:0000313" key="3">
    <source>
        <dbReference type="Proteomes" id="UP000000933"/>
    </source>
</evidence>
<dbReference type="HOGENOM" id="CLU_1169995_0_0_10"/>
<accession>D5HBK8</accession>
<dbReference type="Proteomes" id="UP000000933">
    <property type="component" value="Chromosome"/>
</dbReference>
<feature type="region of interest" description="Disordered" evidence="1">
    <location>
        <begin position="75"/>
        <end position="103"/>
    </location>
</feature>
<feature type="compositionally biased region" description="Polar residues" evidence="1">
    <location>
        <begin position="87"/>
        <end position="103"/>
    </location>
</feature>
<evidence type="ECO:0000313" key="2">
    <source>
        <dbReference type="EMBL" id="CBH25413.1"/>
    </source>
</evidence>
<protein>
    <recommendedName>
        <fullName evidence="4">DUF3124 domain-containing protein</fullName>
    </recommendedName>
</protein>
<dbReference type="PATRIC" id="fig|761659.10.peg.2713"/>
<proteinExistence type="predicted"/>
<name>D5HBK8_SALRM</name>
<organism evidence="2 3">
    <name type="scientific">Salinibacter ruber (strain M8)</name>
    <dbReference type="NCBI Taxonomy" id="761659"/>
    <lineage>
        <taxon>Bacteria</taxon>
        <taxon>Pseudomonadati</taxon>
        <taxon>Rhodothermota</taxon>
        <taxon>Rhodothermia</taxon>
        <taxon>Rhodothermales</taxon>
        <taxon>Salinibacteraceae</taxon>
        <taxon>Salinibacter</taxon>
    </lineage>
</organism>
<dbReference type="KEGG" id="srm:SRM_02492"/>
<dbReference type="EMBL" id="FP565814">
    <property type="protein sequence ID" value="CBH25413.1"/>
    <property type="molecule type" value="Genomic_DNA"/>
</dbReference>
<reference evidence="2 3" key="1">
    <citation type="journal article" date="2010" name="ISME J.">
        <title>Fine-scale evolution: genomic, phenotypic and ecological differentiation in two coexisting Salinibacter ruber strains.</title>
        <authorList>
            <person name="Pena A."/>
            <person name="Teeling H."/>
            <person name="Huerta-Cepas J."/>
            <person name="Santos F."/>
            <person name="Yarza P."/>
            <person name="Brito-Echeverria J."/>
            <person name="Lucio M."/>
            <person name="Schmitt-Kopplin P."/>
            <person name="Meseguer I."/>
            <person name="Schenowitz C."/>
            <person name="Dossat C."/>
            <person name="Barbe V."/>
            <person name="Dopazo J."/>
            <person name="Rossello-Mora R."/>
            <person name="Schuler M."/>
            <person name="Glockner F.O."/>
            <person name="Amann R."/>
            <person name="Gabaldon T."/>
            <person name="Anton J."/>
        </authorList>
    </citation>
    <scope>NUCLEOTIDE SEQUENCE [LARGE SCALE GENOMIC DNA]</scope>
    <source>
        <strain evidence="2 3">M8</strain>
    </source>
</reference>
<gene>
    <name evidence="2" type="ordered locus">SRM_02492</name>
</gene>